<organism evidence="2 3">
    <name type="scientific">SAR86 cluster bacterium</name>
    <dbReference type="NCBI Taxonomy" id="2030880"/>
    <lineage>
        <taxon>Bacteria</taxon>
        <taxon>Pseudomonadati</taxon>
        <taxon>Pseudomonadota</taxon>
        <taxon>Gammaproteobacteria</taxon>
        <taxon>SAR86 cluster</taxon>
    </lineage>
</organism>
<keyword evidence="1" id="KW-0732">Signal</keyword>
<dbReference type="InterPro" id="IPR018707">
    <property type="entry name" value="LpxR"/>
</dbReference>
<reference evidence="2" key="1">
    <citation type="submission" date="2020-05" db="EMBL/GenBank/DDBJ databases">
        <title>Sulfur intermediates as new biogeochemical hubs in an aquatic model microbial ecosystem.</title>
        <authorList>
            <person name="Vigneron A."/>
        </authorList>
    </citation>
    <scope>NUCLEOTIDE SEQUENCE</scope>
    <source>
        <strain evidence="2">Bin.250</strain>
    </source>
</reference>
<evidence type="ECO:0000256" key="1">
    <source>
        <dbReference type="SAM" id="SignalP"/>
    </source>
</evidence>
<gene>
    <name evidence="2" type="ORF">HQ497_11925</name>
</gene>
<feature type="signal peptide" evidence="1">
    <location>
        <begin position="1"/>
        <end position="21"/>
    </location>
</feature>
<dbReference type="Pfam" id="PF09982">
    <property type="entry name" value="LpxR"/>
    <property type="match status" value="1"/>
</dbReference>
<evidence type="ECO:0000313" key="3">
    <source>
        <dbReference type="Proteomes" id="UP000754644"/>
    </source>
</evidence>
<name>A0A973A9B8_9GAMM</name>
<evidence type="ECO:0000313" key="2">
    <source>
        <dbReference type="EMBL" id="NQV66060.1"/>
    </source>
</evidence>
<proteinExistence type="predicted"/>
<dbReference type="AlphaFoldDB" id="A0A973A9B8"/>
<dbReference type="InterPro" id="IPR037107">
    <property type="entry name" value="Put_OMP_sf"/>
</dbReference>
<accession>A0A973A9B8</accession>
<protein>
    <submittedName>
        <fullName evidence="2">Lipid A deacylase LpxR family protein</fullName>
    </submittedName>
</protein>
<dbReference type="EMBL" id="JABMOJ010000450">
    <property type="protein sequence ID" value="NQV66060.1"/>
    <property type="molecule type" value="Genomic_DNA"/>
</dbReference>
<dbReference type="Proteomes" id="UP000754644">
    <property type="component" value="Unassembled WGS sequence"/>
</dbReference>
<feature type="chain" id="PRO_5037053524" evidence="1">
    <location>
        <begin position="22"/>
        <end position="347"/>
    </location>
</feature>
<dbReference type="Gene3D" id="2.40.128.140">
    <property type="entry name" value="Outer membrane protein"/>
    <property type="match status" value="1"/>
</dbReference>
<sequence length="347" mass="39258">MKLFPQIWLAAALCLSLNTYADQDQTTQWTLNLYLENDLFSNTDEGYTNGLRAAWVSPDVSDYLEDETLPSWIRSANRRLTFFHQNREGLKRNLIFSIGQTLYTPHDLNRLDVVEDDRPYAAWLFASMGYQTRNDQQMDTLEVSVGMVGPAALGQQSQDFIHKLRGFETFQGWDNQLNNEFGVIFLWEHKSKFIRRHYANSRFGFDAISHSGMALGNVATYINAGAELRLGWSIPNDFGTSALRPGGDNSSPGSIWDPRSTNLRRWGMHGFISMDARLVGHDIFLDGNNFRPSHSVDKNSGVVEGALGISFIYGGVKLSYAHIFRSKEFSQQPSAHSYGSLAFSYTY</sequence>
<comment type="caution">
    <text evidence="2">The sequence shown here is derived from an EMBL/GenBank/DDBJ whole genome shotgun (WGS) entry which is preliminary data.</text>
</comment>